<name>A0AAP2GRB6_9BACT</name>
<dbReference type="EMBL" id="JAHESF010000025">
    <property type="protein sequence ID" value="MBT1699412.1"/>
    <property type="molecule type" value="Genomic_DNA"/>
</dbReference>
<comment type="caution">
    <text evidence="2">The sequence shown here is derived from an EMBL/GenBank/DDBJ whole genome shotgun (WGS) entry which is preliminary data.</text>
</comment>
<protein>
    <submittedName>
        <fullName evidence="2">DUF4861 family protein</fullName>
    </submittedName>
</protein>
<evidence type="ECO:0000313" key="3">
    <source>
        <dbReference type="Proteomes" id="UP001319200"/>
    </source>
</evidence>
<proteinExistence type="predicted"/>
<organism evidence="2 3">
    <name type="scientific">Chryseosolibacter histidini</name>
    <dbReference type="NCBI Taxonomy" id="2782349"/>
    <lineage>
        <taxon>Bacteria</taxon>
        <taxon>Pseudomonadati</taxon>
        <taxon>Bacteroidota</taxon>
        <taxon>Cytophagia</taxon>
        <taxon>Cytophagales</taxon>
        <taxon>Chryseotaleaceae</taxon>
        <taxon>Chryseosolibacter</taxon>
    </lineage>
</organism>
<dbReference type="RefSeq" id="WP_254167338.1">
    <property type="nucleotide sequence ID" value="NZ_JAHESF010000025.1"/>
</dbReference>
<reference evidence="2 3" key="1">
    <citation type="submission" date="2021-05" db="EMBL/GenBank/DDBJ databases">
        <title>A Polyphasic approach of four new species of the genus Ohtaekwangia: Ohtaekwangia histidinii sp. nov., Ohtaekwangia cretensis sp. nov., Ohtaekwangia indiensis sp. nov., Ohtaekwangia reichenbachii sp. nov. from diverse environment.</title>
        <authorList>
            <person name="Octaviana S."/>
        </authorList>
    </citation>
    <scope>NUCLEOTIDE SEQUENCE [LARGE SCALE GENOMIC DNA]</scope>
    <source>
        <strain evidence="2 3">PWU4</strain>
    </source>
</reference>
<accession>A0AAP2GRB6</accession>
<dbReference type="PROSITE" id="PS51257">
    <property type="entry name" value="PROKAR_LIPOPROTEIN"/>
    <property type="match status" value="1"/>
</dbReference>
<dbReference type="InterPro" id="IPR032342">
    <property type="entry name" value="DUF4861"/>
</dbReference>
<dbReference type="Proteomes" id="UP001319200">
    <property type="component" value="Unassembled WGS sequence"/>
</dbReference>
<dbReference type="Pfam" id="PF16153">
    <property type="entry name" value="DUF4861"/>
    <property type="match status" value="1"/>
</dbReference>
<keyword evidence="3" id="KW-1185">Reference proteome</keyword>
<evidence type="ECO:0000256" key="1">
    <source>
        <dbReference type="SAM" id="SignalP"/>
    </source>
</evidence>
<keyword evidence="1" id="KW-0732">Signal</keyword>
<feature type="signal peptide" evidence="1">
    <location>
        <begin position="1"/>
        <end position="21"/>
    </location>
</feature>
<gene>
    <name evidence="2" type="ORF">KK083_21120</name>
</gene>
<dbReference type="AlphaFoldDB" id="A0AAP2GRB6"/>
<evidence type="ECO:0000313" key="2">
    <source>
        <dbReference type="EMBL" id="MBT1699412.1"/>
    </source>
</evidence>
<feature type="chain" id="PRO_5042870815" evidence="1">
    <location>
        <begin position="22"/>
        <end position="389"/>
    </location>
</feature>
<sequence length="389" mass="42921">MKLKSCSLLCILISCVSLSYGQQKLQVKISNKLAADRRAESVTIPLTSLRSLAGKPFQVTDNGKVLVQQLIDNNDDGKADELLFQVDIRGKEEKTVTIETTTAQAPPPVSATFSRLVPERIDDYAWENDLVAFRTYGPKAQQIVDEGKPGGTLSSGMDCWLKRVDYLIIDKWYKKSETGGSYHKDNGEGLDNYHVGASRGCGGIGVWVKDSLYVSKNFVSYKTIATGPIRTVFELTYAPWTANGATVKEKKRISLDAGSQLTRYEVTLESSAPLPNCTAGITLHDKAGVTSGNDSEGWFSYWEPLDDSELGTGIVAASKDVISHLDYRTPKKDLSQLYVMLKPAKNKVVYYAGFGWKKAGRFNNATDWNKYLKGFAERLGSPLEVKVVK</sequence>